<dbReference type="EMBL" id="FQXT01000002">
    <property type="protein sequence ID" value="SHH86769.1"/>
    <property type="molecule type" value="Genomic_DNA"/>
</dbReference>
<dbReference type="GO" id="GO:0006865">
    <property type="term" value="P:amino acid transport"/>
    <property type="evidence" value="ECO:0007669"/>
    <property type="project" value="InterPro"/>
</dbReference>
<keyword evidence="4 6" id="KW-1133">Transmembrane helix</keyword>
<reference evidence="8" key="2">
    <citation type="submission" date="2016-11" db="EMBL/GenBank/DDBJ databases">
        <authorList>
            <person name="Jaros S."/>
            <person name="Januszkiewicz K."/>
            <person name="Wedrychowicz H."/>
        </authorList>
    </citation>
    <scope>NUCLEOTIDE SEQUENCE [LARGE SCALE GENOMIC DNA]</scope>
    <source>
        <strain evidence="8">DSM 19859</strain>
    </source>
</reference>
<dbReference type="RefSeq" id="WP_072981307.1">
    <property type="nucleotide sequence ID" value="NZ_CAXPJH010000015.1"/>
</dbReference>
<feature type="transmembrane region" description="Helical" evidence="6">
    <location>
        <begin position="150"/>
        <end position="173"/>
    </location>
</feature>
<dbReference type="Proteomes" id="UP000290037">
    <property type="component" value="Unassembled WGS sequence"/>
</dbReference>
<gene>
    <name evidence="7" type="ORF">DSM01_500</name>
    <name evidence="8" type="ORF">SAMN04487999_1208</name>
</gene>
<dbReference type="Pfam" id="PF01810">
    <property type="entry name" value="LysE"/>
    <property type="match status" value="1"/>
</dbReference>
<evidence type="ECO:0000256" key="6">
    <source>
        <dbReference type="SAM" id="Phobius"/>
    </source>
</evidence>
<organism evidence="8 9">
    <name type="scientific">Leeuwenhoekiella palythoae</name>
    <dbReference type="NCBI Taxonomy" id="573501"/>
    <lineage>
        <taxon>Bacteria</taxon>
        <taxon>Pseudomonadati</taxon>
        <taxon>Bacteroidota</taxon>
        <taxon>Flavobacteriia</taxon>
        <taxon>Flavobacteriales</taxon>
        <taxon>Flavobacteriaceae</taxon>
        <taxon>Leeuwenhoekiella</taxon>
    </lineage>
</organism>
<reference evidence="7 10" key="3">
    <citation type="submission" date="2018-07" db="EMBL/GenBank/DDBJ databases">
        <title>Leeuwenhoekiella genomics.</title>
        <authorList>
            <person name="Tahon G."/>
            <person name="Willems A."/>
        </authorList>
    </citation>
    <scope>NUCLEOTIDE SEQUENCE [LARGE SCALE GENOMIC DNA]</scope>
    <source>
        <strain evidence="7 10">LMG 24856</strain>
    </source>
</reference>
<dbReference type="GO" id="GO:0005886">
    <property type="term" value="C:plasma membrane"/>
    <property type="evidence" value="ECO:0007669"/>
    <property type="project" value="UniProtKB-SubCell"/>
</dbReference>
<evidence type="ECO:0000256" key="3">
    <source>
        <dbReference type="ARBA" id="ARBA00022692"/>
    </source>
</evidence>
<evidence type="ECO:0000313" key="8">
    <source>
        <dbReference type="EMBL" id="SHH86769.1"/>
    </source>
</evidence>
<dbReference type="InterPro" id="IPR001123">
    <property type="entry name" value="LeuE-type"/>
</dbReference>
<dbReference type="Proteomes" id="UP000184240">
    <property type="component" value="Unassembled WGS sequence"/>
</dbReference>
<feature type="transmembrane region" description="Helical" evidence="6">
    <location>
        <begin position="113"/>
        <end position="138"/>
    </location>
</feature>
<name>A0A1M5WGT5_9FLAO</name>
<keyword evidence="10" id="KW-1185">Reference proteome</keyword>
<evidence type="ECO:0000256" key="4">
    <source>
        <dbReference type="ARBA" id="ARBA00022989"/>
    </source>
</evidence>
<evidence type="ECO:0000313" key="7">
    <source>
        <dbReference type="EMBL" id="RXG31359.1"/>
    </source>
</evidence>
<feature type="transmembrane region" description="Helical" evidence="6">
    <location>
        <begin position="74"/>
        <end position="92"/>
    </location>
</feature>
<comment type="subcellular location">
    <subcellularLocation>
        <location evidence="1">Cell membrane</location>
        <topology evidence="1">Multi-pass membrane protein</topology>
    </subcellularLocation>
</comment>
<keyword evidence="5 6" id="KW-0472">Membrane</keyword>
<keyword evidence="3 6" id="KW-0812">Transmembrane</keyword>
<feature type="transmembrane region" description="Helical" evidence="6">
    <location>
        <begin position="185"/>
        <end position="207"/>
    </location>
</feature>
<proteinExistence type="predicted"/>
<evidence type="ECO:0000256" key="5">
    <source>
        <dbReference type="ARBA" id="ARBA00023136"/>
    </source>
</evidence>
<accession>A0A1M5WGT5</accession>
<sequence length="210" mass="23246">MEITKLFFITYFAAFLGVLPPGLVNMSVAKTCVHRGMRNGVLVAIGASIVVLIQAFVAILLARYIFSHPVVRNTLLRTGIVIFGILAVYFFVAAKKNRVKKVKIPKHSGRRSFAKGLFVAVINVLPIPYFCALSAAFNITSVSNNGWLEIGLFTLAAASGTFTALYLYVVGFNRIQHEPRNFAKYSNYFMAALMIVLVILTLIRMLYAKT</sequence>
<feature type="transmembrane region" description="Helical" evidence="6">
    <location>
        <begin position="6"/>
        <end position="28"/>
    </location>
</feature>
<protein>
    <submittedName>
        <fullName evidence="8">Threonine/homoserine/homoserine lactone efflux protein</fullName>
    </submittedName>
</protein>
<dbReference type="EMBL" id="QOVN01000001">
    <property type="protein sequence ID" value="RXG31359.1"/>
    <property type="molecule type" value="Genomic_DNA"/>
</dbReference>
<dbReference type="OrthoDB" id="1451945at2"/>
<evidence type="ECO:0000313" key="9">
    <source>
        <dbReference type="Proteomes" id="UP000184240"/>
    </source>
</evidence>
<keyword evidence="2" id="KW-1003">Cell membrane</keyword>
<reference evidence="9" key="1">
    <citation type="submission" date="2016-11" db="EMBL/GenBank/DDBJ databases">
        <authorList>
            <person name="Varghese N."/>
            <person name="Submissions S."/>
        </authorList>
    </citation>
    <scope>NUCLEOTIDE SEQUENCE [LARGE SCALE GENOMIC DNA]</scope>
    <source>
        <strain evidence="9">DSM 19859</strain>
    </source>
</reference>
<feature type="transmembrane region" description="Helical" evidence="6">
    <location>
        <begin position="40"/>
        <end position="62"/>
    </location>
</feature>
<dbReference type="STRING" id="573501.SAMN04487999_1208"/>
<evidence type="ECO:0000256" key="1">
    <source>
        <dbReference type="ARBA" id="ARBA00004651"/>
    </source>
</evidence>
<evidence type="ECO:0000313" key="10">
    <source>
        <dbReference type="Proteomes" id="UP000290037"/>
    </source>
</evidence>
<evidence type="ECO:0000256" key="2">
    <source>
        <dbReference type="ARBA" id="ARBA00022475"/>
    </source>
</evidence>
<dbReference type="AlphaFoldDB" id="A0A1M5WGT5"/>